<dbReference type="Proteomes" id="UP001318860">
    <property type="component" value="Unassembled WGS sequence"/>
</dbReference>
<keyword evidence="5" id="KW-1185">Reference proteome</keyword>
<reference evidence="4 5" key="1">
    <citation type="journal article" date="2021" name="Comput. Struct. Biotechnol. J.">
        <title>De novo genome assembly of the potent medicinal plant Rehmannia glutinosa using nanopore technology.</title>
        <authorList>
            <person name="Ma L."/>
            <person name="Dong C."/>
            <person name="Song C."/>
            <person name="Wang X."/>
            <person name="Zheng X."/>
            <person name="Niu Y."/>
            <person name="Chen S."/>
            <person name="Feng W."/>
        </authorList>
    </citation>
    <scope>NUCLEOTIDE SEQUENCE [LARGE SCALE GENOMIC DNA]</scope>
    <source>
        <strain evidence="4">DH-2019</strain>
    </source>
</reference>
<organism evidence="4 5">
    <name type="scientific">Rehmannia glutinosa</name>
    <name type="common">Chinese foxglove</name>
    <dbReference type="NCBI Taxonomy" id="99300"/>
    <lineage>
        <taxon>Eukaryota</taxon>
        <taxon>Viridiplantae</taxon>
        <taxon>Streptophyta</taxon>
        <taxon>Embryophyta</taxon>
        <taxon>Tracheophyta</taxon>
        <taxon>Spermatophyta</taxon>
        <taxon>Magnoliopsida</taxon>
        <taxon>eudicotyledons</taxon>
        <taxon>Gunneridae</taxon>
        <taxon>Pentapetalae</taxon>
        <taxon>asterids</taxon>
        <taxon>lamiids</taxon>
        <taxon>Lamiales</taxon>
        <taxon>Orobanchaceae</taxon>
        <taxon>Rehmannieae</taxon>
        <taxon>Rehmannia</taxon>
    </lineage>
</organism>
<keyword evidence="1" id="KW-0479">Metal-binding</keyword>
<dbReference type="EMBL" id="JABTTQ020000010">
    <property type="protein sequence ID" value="KAK6148027.1"/>
    <property type="molecule type" value="Genomic_DNA"/>
</dbReference>
<keyword evidence="1" id="KW-0863">Zinc-finger</keyword>
<feature type="domain" description="CCHC-type" evidence="3">
    <location>
        <begin position="216"/>
        <end position="230"/>
    </location>
</feature>
<name>A0ABR0WKN1_REHGL</name>
<dbReference type="PROSITE" id="PS50158">
    <property type="entry name" value="ZF_CCHC"/>
    <property type="match status" value="1"/>
</dbReference>
<dbReference type="InterPro" id="IPR001878">
    <property type="entry name" value="Znf_CCHC"/>
</dbReference>
<dbReference type="PANTHER" id="PTHR33325">
    <property type="entry name" value="ZINC FINGER, CCHC-TYPE-RELATED"/>
    <property type="match status" value="1"/>
</dbReference>
<sequence>MILLRHHLHESLKNQYLTVKSPLELWKSLKDHFDHKKTEILPRARYEWMQLRLQDFKTVNDYNLSMFRIVSKLRLCGETITDEDMLEKTYSIFHASNVILQQQYRQKGFTTYSQLISCLLVAEENNDLLMQNHQARPIGSAPLPDPNSAFPEVNTISSSRGRGRGRGHTRGRGRDRGRGLGHNNTWMNPNFQGNKGKNPKKNNPPKTSTPNYETACYRCGMTGHWSRTCRTTPHLVKLYLASKEKEKGKGVETNIIEGEGYEKIQLDASDFFEDLDKNIPDFGLNPLDFPTTWNEIY</sequence>
<dbReference type="InterPro" id="IPR036875">
    <property type="entry name" value="Znf_CCHC_sf"/>
</dbReference>
<comment type="caution">
    <text evidence="4">The sequence shown here is derived from an EMBL/GenBank/DDBJ whole genome shotgun (WGS) entry which is preliminary data.</text>
</comment>
<keyword evidence="1" id="KW-0862">Zinc</keyword>
<evidence type="ECO:0000313" key="4">
    <source>
        <dbReference type="EMBL" id="KAK6148027.1"/>
    </source>
</evidence>
<proteinExistence type="predicted"/>
<dbReference type="SMART" id="SM00343">
    <property type="entry name" value="ZnF_C2HC"/>
    <property type="match status" value="1"/>
</dbReference>
<evidence type="ECO:0000256" key="2">
    <source>
        <dbReference type="SAM" id="MobiDB-lite"/>
    </source>
</evidence>
<dbReference type="SUPFAM" id="SSF57756">
    <property type="entry name" value="Retrovirus zinc finger-like domains"/>
    <property type="match status" value="1"/>
</dbReference>
<dbReference type="Gene3D" id="4.10.60.10">
    <property type="entry name" value="Zinc finger, CCHC-type"/>
    <property type="match status" value="1"/>
</dbReference>
<gene>
    <name evidence="4" type="ORF">DH2020_018939</name>
</gene>
<protein>
    <recommendedName>
        <fullName evidence="3">CCHC-type domain-containing protein</fullName>
    </recommendedName>
</protein>
<evidence type="ECO:0000313" key="5">
    <source>
        <dbReference type="Proteomes" id="UP001318860"/>
    </source>
</evidence>
<dbReference type="PANTHER" id="PTHR33325:SF11">
    <property type="entry name" value="COLD SHOCK DOMAIN-CONTAINING PROTEIN 4-LIKE"/>
    <property type="match status" value="1"/>
</dbReference>
<evidence type="ECO:0000259" key="3">
    <source>
        <dbReference type="PROSITE" id="PS50158"/>
    </source>
</evidence>
<accession>A0ABR0WKN1</accession>
<feature type="compositionally biased region" description="Basic residues" evidence="2">
    <location>
        <begin position="161"/>
        <end position="171"/>
    </location>
</feature>
<feature type="region of interest" description="Disordered" evidence="2">
    <location>
        <begin position="142"/>
        <end position="210"/>
    </location>
</feature>
<evidence type="ECO:0000256" key="1">
    <source>
        <dbReference type="PROSITE-ProRule" id="PRU00047"/>
    </source>
</evidence>